<dbReference type="AlphaFoldDB" id="A0A3D5N6T8"/>
<evidence type="ECO:0008006" key="3">
    <source>
        <dbReference type="Google" id="ProtNLM"/>
    </source>
</evidence>
<feature type="non-terminal residue" evidence="1">
    <location>
        <position position="154"/>
    </location>
</feature>
<protein>
    <recommendedName>
        <fullName evidence="3">VWA domain-containing protein</fullName>
    </recommendedName>
</protein>
<evidence type="ECO:0000313" key="1">
    <source>
        <dbReference type="EMBL" id="HCW66684.1"/>
    </source>
</evidence>
<sequence length="154" mass="16637">MARKNIVAETSKKQDVADFLSKARDLSVRAPAAGPAQGRLIFAMDATASRQPSWDSATMLQAEMFDAVSGLGALDIQLVFFRGISECKASGWCRDATAFGTYMTKVSCRAGHTQIERVLAHVEREAANKKIDALIYVGDCIEENPDDLAPIAGK</sequence>
<proteinExistence type="predicted"/>
<dbReference type="EMBL" id="DPOP01000055">
    <property type="protein sequence ID" value="HCW66684.1"/>
    <property type="molecule type" value="Genomic_DNA"/>
</dbReference>
<reference evidence="1 2" key="1">
    <citation type="journal article" date="2018" name="Nat. Biotechnol.">
        <title>A standardized bacterial taxonomy based on genome phylogeny substantially revises the tree of life.</title>
        <authorList>
            <person name="Parks D.H."/>
            <person name="Chuvochina M."/>
            <person name="Waite D.W."/>
            <person name="Rinke C."/>
            <person name="Skarshewski A."/>
            <person name="Chaumeil P.A."/>
            <person name="Hugenholtz P."/>
        </authorList>
    </citation>
    <scope>NUCLEOTIDE SEQUENCE [LARGE SCALE GENOMIC DNA]</scope>
    <source>
        <strain evidence="1">UBA9881</strain>
    </source>
</reference>
<dbReference type="Proteomes" id="UP000264179">
    <property type="component" value="Unassembled WGS sequence"/>
</dbReference>
<name>A0A3D5N6T8_9PROT</name>
<comment type="caution">
    <text evidence="1">The sequence shown here is derived from an EMBL/GenBank/DDBJ whole genome shotgun (WGS) entry which is preliminary data.</text>
</comment>
<evidence type="ECO:0000313" key="2">
    <source>
        <dbReference type="Proteomes" id="UP000264179"/>
    </source>
</evidence>
<gene>
    <name evidence="1" type="ORF">DHR80_05610</name>
</gene>
<organism evidence="1 2">
    <name type="scientific">Thalassospira lucentensis</name>
    <dbReference type="NCBI Taxonomy" id="168935"/>
    <lineage>
        <taxon>Bacteria</taxon>
        <taxon>Pseudomonadati</taxon>
        <taxon>Pseudomonadota</taxon>
        <taxon>Alphaproteobacteria</taxon>
        <taxon>Rhodospirillales</taxon>
        <taxon>Thalassospiraceae</taxon>
        <taxon>Thalassospira</taxon>
    </lineage>
</organism>
<accession>A0A3D5N6T8</accession>